<dbReference type="EMBL" id="OU594966">
    <property type="protein sequence ID" value="CAG9287146.1"/>
    <property type="molecule type" value="Genomic_DNA"/>
</dbReference>
<dbReference type="Proteomes" id="UP000836788">
    <property type="component" value="Chromosome 25"/>
</dbReference>
<feature type="region of interest" description="Disordered" evidence="1">
    <location>
        <begin position="293"/>
        <end position="312"/>
    </location>
</feature>
<proteinExistence type="predicted"/>
<reference evidence="3" key="1">
    <citation type="submission" date="2022-02" db="EMBL/GenBank/DDBJ databases">
        <authorList>
            <person name="Giguere J D."/>
        </authorList>
    </citation>
    <scope>NUCLEOTIDE SEQUENCE</scope>
    <source>
        <strain evidence="3">CCAP 1055/1</strain>
    </source>
</reference>
<evidence type="ECO:0000313" key="3">
    <source>
        <dbReference type="EMBL" id="CAG9287146.1"/>
    </source>
</evidence>
<sequence>MEDRRALARRTKPIPCYAVEQLPPKHGGDALYESIGRDAVAQGRVRLVQEFLIPACDARSWTVTAGQLFRIVCSHGPQVADLNCWHRHNPRERFYSAKTRQLHATHLNPGDRLWSNMPYLRPLATMTYDTIRYGWDDDGAGVHDVIGSRCDPYTHCLLTHQDNTETSATTPVESHVTCHSNLTRQCLRDGLTEMDVHDVLNVFMCTGFTLDTHQYFTKPSPVQVGDYVEFLAETDLRVAASTCPQGDVGSACGDTRETPRTYPLTVQVFDWTDAYTNYLTNAGWQPSTVNGYSQSHGLATEGPSRSTTATIP</sequence>
<dbReference type="Pfam" id="PF09347">
    <property type="entry name" value="DUF1989"/>
    <property type="match status" value="1"/>
</dbReference>
<name>A0A8J9TH24_PHATR</name>
<dbReference type="PANTHER" id="PTHR31527">
    <property type="entry name" value="RE64534P"/>
    <property type="match status" value="1"/>
</dbReference>
<protein>
    <recommendedName>
        <fullName evidence="2">DUF1989 domain-containing protein</fullName>
    </recommendedName>
</protein>
<dbReference type="AlphaFoldDB" id="A0A8J9TH24"/>
<dbReference type="PANTHER" id="PTHR31527:SF0">
    <property type="entry name" value="RE64534P"/>
    <property type="match status" value="1"/>
</dbReference>
<gene>
    <name evidence="3" type="ORF">PTTT1_LOCUS34624</name>
</gene>
<evidence type="ECO:0000259" key="2">
    <source>
        <dbReference type="Pfam" id="PF09347"/>
    </source>
</evidence>
<accession>A0A8J9TH24</accession>
<organism evidence="3">
    <name type="scientific">Phaeodactylum tricornutum</name>
    <name type="common">Diatom</name>
    <dbReference type="NCBI Taxonomy" id="2850"/>
    <lineage>
        <taxon>Eukaryota</taxon>
        <taxon>Sar</taxon>
        <taxon>Stramenopiles</taxon>
        <taxon>Ochrophyta</taxon>
        <taxon>Bacillariophyta</taxon>
        <taxon>Bacillariophyceae</taxon>
        <taxon>Bacillariophycidae</taxon>
        <taxon>Naviculales</taxon>
        <taxon>Phaeodactylaceae</taxon>
        <taxon>Phaeodactylum</taxon>
    </lineage>
</organism>
<dbReference type="InterPro" id="IPR018959">
    <property type="entry name" value="DUF1989"/>
</dbReference>
<feature type="domain" description="DUF1989" evidence="2">
    <location>
        <begin position="53"/>
        <end position="236"/>
    </location>
</feature>
<evidence type="ECO:0000256" key="1">
    <source>
        <dbReference type="SAM" id="MobiDB-lite"/>
    </source>
</evidence>